<comment type="subcellular location">
    <subcellularLocation>
        <location evidence="1">Cell envelope</location>
    </subcellularLocation>
</comment>
<dbReference type="Proteomes" id="UP000245639">
    <property type="component" value="Unassembled WGS sequence"/>
</dbReference>
<dbReference type="InterPro" id="IPR034981">
    <property type="entry name" value="Imelysin-like_EfeO/Algp7"/>
</dbReference>
<reference evidence="6 7" key="1">
    <citation type="submission" date="2018-04" db="EMBL/GenBank/DDBJ databases">
        <title>Genomic Encyclopedia of Type Strains, Phase IV (KMG-IV): sequencing the most valuable type-strain genomes for metagenomic binning, comparative biology and taxonomic classification.</title>
        <authorList>
            <person name="Goeker M."/>
        </authorList>
    </citation>
    <scope>NUCLEOTIDE SEQUENCE [LARGE SCALE GENOMIC DNA]</scope>
    <source>
        <strain evidence="6 7">DSM 45771</strain>
    </source>
</reference>
<feature type="domain" description="Imelysin-like" evidence="5">
    <location>
        <begin position="55"/>
        <end position="257"/>
    </location>
</feature>
<organism evidence="6 7">
    <name type="scientific">Actinomycetospora cinnamomea</name>
    <dbReference type="NCBI Taxonomy" id="663609"/>
    <lineage>
        <taxon>Bacteria</taxon>
        <taxon>Bacillati</taxon>
        <taxon>Actinomycetota</taxon>
        <taxon>Actinomycetes</taxon>
        <taxon>Pseudonocardiales</taxon>
        <taxon>Pseudonocardiaceae</taxon>
        <taxon>Actinomycetospora</taxon>
    </lineage>
</organism>
<evidence type="ECO:0000256" key="2">
    <source>
        <dbReference type="ARBA" id="ARBA00005989"/>
    </source>
</evidence>
<feature type="chain" id="PRO_5039581997" evidence="4">
    <location>
        <begin position="25"/>
        <end position="309"/>
    </location>
</feature>
<dbReference type="PROSITE" id="PS51257">
    <property type="entry name" value="PROKAR_LIPOPROTEIN"/>
    <property type="match status" value="1"/>
</dbReference>
<comment type="caution">
    <text evidence="6">The sequence shown here is derived from an EMBL/GenBank/DDBJ whole genome shotgun (WGS) entry which is preliminary data.</text>
</comment>
<protein>
    <submittedName>
        <fullName evidence="6">Iron uptake system component EfeO</fullName>
    </submittedName>
</protein>
<keyword evidence="3 4" id="KW-0732">Signal</keyword>
<keyword evidence="7" id="KW-1185">Reference proteome</keyword>
<feature type="signal peptide" evidence="4">
    <location>
        <begin position="1"/>
        <end position="24"/>
    </location>
</feature>
<evidence type="ECO:0000256" key="3">
    <source>
        <dbReference type="ARBA" id="ARBA00022729"/>
    </source>
</evidence>
<dbReference type="PANTHER" id="PTHR39192:SF1">
    <property type="entry name" value="IRON UPTAKE SYSTEM COMPONENT EFEO"/>
    <property type="match status" value="1"/>
</dbReference>
<evidence type="ECO:0000256" key="1">
    <source>
        <dbReference type="ARBA" id="ARBA00004196"/>
    </source>
</evidence>
<dbReference type="CDD" id="cd14656">
    <property type="entry name" value="Imelysin-like_EfeO"/>
    <property type="match status" value="1"/>
</dbReference>
<dbReference type="InterPro" id="IPR038352">
    <property type="entry name" value="Imelysin_sf"/>
</dbReference>
<dbReference type="EMBL" id="QEKW01000018">
    <property type="protein sequence ID" value="PVZ04242.1"/>
    <property type="molecule type" value="Genomic_DNA"/>
</dbReference>
<dbReference type="InterPro" id="IPR018976">
    <property type="entry name" value="Imelysin-like"/>
</dbReference>
<dbReference type="AlphaFoldDB" id="A0A2U1EWE0"/>
<proteinExistence type="inferred from homology"/>
<dbReference type="InterPro" id="IPR050894">
    <property type="entry name" value="EfeM/EfeO_iron_uptake"/>
</dbReference>
<accession>A0A2U1EWE0</accession>
<dbReference type="Pfam" id="PF09375">
    <property type="entry name" value="Peptidase_M75"/>
    <property type="match status" value="1"/>
</dbReference>
<evidence type="ECO:0000313" key="6">
    <source>
        <dbReference type="EMBL" id="PVZ04242.1"/>
    </source>
</evidence>
<gene>
    <name evidence="6" type="ORF">C8D89_11830</name>
</gene>
<evidence type="ECO:0000313" key="7">
    <source>
        <dbReference type="Proteomes" id="UP000245639"/>
    </source>
</evidence>
<evidence type="ECO:0000256" key="4">
    <source>
        <dbReference type="SAM" id="SignalP"/>
    </source>
</evidence>
<evidence type="ECO:0000259" key="5">
    <source>
        <dbReference type="Pfam" id="PF09375"/>
    </source>
</evidence>
<name>A0A2U1EWE0_9PSEU</name>
<dbReference type="GO" id="GO:0030313">
    <property type="term" value="C:cell envelope"/>
    <property type="evidence" value="ECO:0007669"/>
    <property type="project" value="UniProtKB-SubCell"/>
</dbReference>
<comment type="similarity">
    <text evidence="2">Belongs to the EfeM/EfeO family.</text>
</comment>
<dbReference type="Gene3D" id="1.20.1420.20">
    <property type="entry name" value="M75 peptidase, HXXE motif"/>
    <property type="match status" value="1"/>
</dbReference>
<dbReference type="RefSeq" id="WP_207787393.1">
    <property type="nucleotide sequence ID" value="NZ_QEKW01000018.1"/>
</dbReference>
<sequence length="309" mass="32573">MPSTGSRQVLPLVGVLGAAVVVLAACGGAPPAPPAPAAPAAAPAAPDRTQMIDQAVAQYEDYVRQQVADTVAGTRVLTDAVRAGDLEAAKAAFAPSRVGWERIEPIAGLVEEIDGAVDARVDDFAGVEDPEFTGWHRIEYILWEQGQTAAAVPFADQLDADLQTLDQQIRTLRIPALDMARGSAELIEEVSQGKITGEEDRYSKTDLSDFQANIDGSVAVIGFLRPALQASRPAVLPAIDQGFADVDAGLASLRRPDGSFVPYCQENDEYPSPLCPAPTVTTQQVDTFKVQLAGLSEDVAMVPGVLGLQ</sequence>
<dbReference type="PANTHER" id="PTHR39192">
    <property type="entry name" value="IRON UPTAKE SYSTEM COMPONENT EFEO"/>
    <property type="match status" value="1"/>
</dbReference>